<reference evidence="1" key="1">
    <citation type="submission" date="2022-02" db="EMBL/GenBank/DDBJ databases">
        <title>Plant Genome Project.</title>
        <authorList>
            <person name="Zhang R.-G."/>
        </authorList>
    </citation>
    <scope>NUCLEOTIDE SEQUENCE</scope>
    <source>
        <strain evidence="1">AT1</strain>
    </source>
</reference>
<dbReference type="EMBL" id="CM046389">
    <property type="protein sequence ID" value="KAI8567463.1"/>
    <property type="molecule type" value="Genomic_DNA"/>
</dbReference>
<dbReference type="Proteomes" id="UP001062846">
    <property type="component" value="Chromosome 2"/>
</dbReference>
<evidence type="ECO:0000313" key="1">
    <source>
        <dbReference type="EMBL" id="KAI8567463.1"/>
    </source>
</evidence>
<protein>
    <submittedName>
        <fullName evidence="1">Uncharacterized protein</fullName>
    </submittedName>
</protein>
<organism evidence="1 2">
    <name type="scientific">Rhododendron molle</name>
    <name type="common">Chinese azalea</name>
    <name type="synonym">Azalea mollis</name>
    <dbReference type="NCBI Taxonomy" id="49168"/>
    <lineage>
        <taxon>Eukaryota</taxon>
        <taxon>Viridiplantae</taxon>
        <taxon>Streptophyta</taxon>
        <taxon>Embryophyta</taxon>
        <taxon>Tracheophyta</taxon>
        <taxon>Spermatophyta</taxon>
        <taxon>Magnoliopsida</taxon>
        <taxon>eudicotyledons</taxon>
        <taxon>Gunneridae</taxon>
        <taxon>Pentapetalae</taxon>
        <taxon>asterids</taxon>
        <taxon>Ericales</taxon>
        <taxon>Ericaceae</taxon>
        <taxon>Ericoideae</taxon>
        <taxon>Rhodoreae</taxon>
        <taxon>Rhododendron</taxon>
    </lineage>
</organism>
<keyword evidence="2" id="KW-1185">Reference proteome</keyword>
<gene>
    <name evidence="1" type="ORF">RHMOL_Rhmol02G0123700</name>
</gene>
<comment type="caution">
    <text evidence="1">The sequence shown here is derived from an EMBL/GenBank/DDBJ whole genome shotgun (WGS) entry which is preliminary data.</text>
</comment>
<proteinExistence type="predicted"/>
<accession>A0ACC0PRM4</accession>
<evidence type="ECO:0000313" key="2">
    <source>
        <dbReference type="Proteomes" id="UP001062846"/>
    </source>
</evidence>
<sequence length="706" mass="77391">MRISILFLLLSCVLITLPLDTAQPCPYPANFTANSTYGQNRNRILSSLASNATANGGFYTKTFTQGSDYTIYALALCRGDLSNQNCYDCVDTASQSIIANCPNKVEAFDFGASSHCIVRCSNQSFFGTMATWPARLVYITSDITANVEEFDQALSSLVDGLVHRVTTGSSKGKFATGEIAYTALDYIYGLVQCAPGLSSADCSSCISSALYYYRNEDCCFRKRAVNVITPSCIFQYDLSNFYESSAGAASPPPPPPPPAVTFSPPPPSTNVTTKGDDKSRTIQTTILIVVPVSTILLFTVAALACGLFRSRKREDVNKALDCSCLCNLAWIRAAGQLFRASSQHGAHNAGEDATQSQSADSLKFDFAAVRAATNDFSNTNMLGRGGFGSVYKGKLPNEQEIAVKRLDGCSGQGEGEFKNEIVLMARLEHRNLVRLLGFCFEGKERLLIYEFVPNASLDRFIFDPIRRLLLNWNTRYKIILGIARGLVYLHQDSQLRIIHHDLKSGNVLLDGGMNPKIADFGMARLFVIDQSKGVTKRIVGTFGYMPPEYAKFGRFSVKTDVFSFGVLILEIVSGKKYSGYGGQEHEEHLISYAWKKWRQGKASRLIDETLVDGSKSEKMRCIHIGLLCVQENVAKRPTMAAVVLMLNGFSMSLSLPSKPGFFVGSSTEPDTALGNRFPLVTSSHHSQEQPVNVSVNEASITDLYPR</sequence>
<name>A0ACC0PRM4_RHOML</name>